<dbReference type="GO" id="GO:0007017">
    <property type="term" value="P:microtubule-based process"/>
    <property type="evidence" value="ECO:0007669"/>
    <property type="project" value="InterPro"/>
</dbReference>
<name>A0A0V0J339_SCHSO</name>
<protein>
    <submittedName>
        <fullName evidence="1">Tegument antigen</fullName>
    </submittedName>
</protein>
<dbReference type="Pfam" id="PF01221">
    <property type="entry name" value="Dynein_light"/>
    <property type="match status" value="1"/>
</dbReference>
<dbReference type="Gene3D" id="1.10.238.10">
    <property type="entry name" value="EF-hand"/>
    <property type="match status" value="1"/>
</dbReference>
<evidence type="ECO:0000313" key="1">
    <source>
        <dbReference type="EMBL" id="JAP59927.1"/>
    </source>
</evidence>
<gene>
    <name evidence="1" type="primary">TEGU</name>
    <name evidence="1" type="ORF">TR100918</name>
</gene>
<accession>A0A0V0J339</accession>
<dbReference type="GO" id="GO:0030286">
    <property type="term" value="C:dynein complex"/>
    <property type="evidence" value="ECO:0007669"/>
    <property type="project" value="InterPro"/>
</dbReference>
<dbReference type="InterPro" id="IPR037177">
    <property type="entry name" value="DLC_sf"/>
</dbReference>
<sequence length="288" mass="33143">MVTFLAHCLPAHVDHHWQVSRSSHDWMTQHCISNAPAHQQEEGVLLSLQRILRLKKPSSEETHTHTRAVSRTNTCDFKMLSMDSLSNISAEFEAIDVEHNGYITRQTLQNYVDKNHMEPDMVEKWFTWFDMGNTGVITMEEVCTTLGIGMRKQYTEKVEEKRKKSGALTPVFQSIQHSAPPITLAPIPEKKPSLMDGVDILHRGQVQPGVLEECVRIVKSYPGKFEREQDMAKYLKEQLELKYKRHWQVVVASSTIGCTVGHEVDLFMHFRYGAYLFIVFRTPDLTTL</sequence>
<dbReference type="InterPro" id="IPR001372">
    <property type="entry name" value="Dynein_light_chain_typ-1/2"/>
</dbReference>
<dbReference type="SUPFAM" id="SSF47473">
    <property type="entry name" value="EF-hand"/>
    <property type="match status" value="1"/>
</dbReference>
<dbReference type="EMBL" id="GEEE01003298">
    <property type="protein sequence ID" value="JAP59927.1"/>
    <property type="molecule type" value="Transcribed_RNA"/>
</dbReference>
<dbReference type="AlphaFoldDB" id="A0A0V0J339"/>
<organism evidence="1">
    <name type="scientific">Schistocephalus solidus</name>
    <name type="common">Tapeworm</name>
    <dbReference type="NCBI Taxonomy" id="70667"/>
    <lineage>
        <taxon>Eukaryota</taxon>
        <taxon>Metazoa</taxon>
        <taxon>Spiralia</taxon>
        <taxon>Lophotrochozoa</taxon>
        <taxon>Platyhelminthes</taxon>
        <taxon>Cestoda</taxon>
        <taxon>Eucestoda</taxon>
        <taxon>Diphyllobothriidea</taxon>
        <taxon>Diphyllobothriidae</taxon>
        <taxon>Schistocephalus</taxon>
    </lineage>
</organism>
<proteinExistence type="predicted"/>
<dbReference type="SUPFAM" id="SSF54648">
    <property type="entry name" value="DLC"/>
    <property type="match status" value="1"/>
</dbReference>
<dbReference type="CDD" id="cd21450">
    <property type="entry name" value="DLC-like_DYNLL1-like"/>
    <property type="match status" value="1"/>
</dbReference>
<dbReference type="SMART" id="SM01375">
    <property type="entry name" value="Dynein_light"/>
    <property type="match status" value="1"/>
</dbReference>
<dbReference type="InterPro" id="IPR011992">
    <property type="entry name" value="EF-hand-dom_pair"/>
</dbReference>
<reference evidence="1" key="1">
    <citation type="submission" date="2016-01" db="EMBL/GenBank/DDBJ databases">
        <title>Reference transcriptome for the parasite Schistocephalus solidus: insights into the molecular evolution of parasitism.</title>
        <authorList>
            <person name="Hebert F.O."/>
            <person name="Grambauer S."/>
            <person name="Barber I."/>
            <person name="Landry C.R."/>
            <person name="Aubin-Horth N."/>
        </authorList>
    </citation>
    <scope>NUCLEOTIDE SEQUENCE</scope>
</reference>
<dbReference type="Gene3D" id="3.30.740.10">
    <property type="entry name" value="Protein Inhibitor Of Neuronal Nitric Oxide Synthase"/>
    <property type="match status" value="1"/>
</dbReference>